<accession>L8HJK7</accession>
<dbReference type="InterPro" id="IPR012347">
    <property type="entry name" value="Ferritin-like"/>
</dbReference>
<evidence type="ECO:0000313" key="4">
    <source>
        <dbReference type="Proteomes" id="UP000011083"/>
    </source>
</evidence>
<dbReference type="GeneID" id="14926443"/>
<feature type="region of interest" description="Disordered" evidence="1">
    <location>
        <begin position="104"/>
        <end position="179"/>
    </location>
</feature>
<evidence type="ECO:0000313" key="3">
    <source>
        <dbReference type="EMBL" id="ELR25390.1"/>
    </source>
</evidence>
<dbReference type="EMBL" id="KB007805">
    <property type="protein sequence ID" value="ELR25390.1"/>
    <property type="molecule type" value="Genomic_DNA"/>
</dbReference>
<keyword evidence="2" id="KW-0732">Signal</keyword>
<dbReference type="VEuPathDB" id="AmoebaDB:ACA1_292810"/>
<protein>
    <submittedName>
        <fullName evidence="3">Uncharacterized protein</fullName>
    </submittedName>
</protein>
<organism evidence="3 4">
    <name type="scientific">Acanthamoeba castellanii (strain ATCC 30010 / Neff)</name>
    <dbReference type="NCBI Taxonomy" id="1257118"/>
    <lineage>
        <taxon>Eukaryota</taxon>
        <taxon>Amoebozoa</taxon>
        <taxon>Discosea</taxon>
        <taxon>Longamoebia</taxon>
        <taxon>Centramoebida</taxon>
        <taxon>Acanthamoebidae</taxon>
        <taxon>Acanthamoeba</taxon>
    </lineage>
</organism>
<dbReference type="Pfam" id="PF13668">
    <property type="entry name" value="Ferritin_2"/>
    <property type="match status" value="1"/>
</dbReference>
<feature type="signal peptide" evidence="2">
    <location>
        <begin position="1"/>
        <end position="24"/>
    </location>
</feature>
<name>L8HJK7_ACACF</name>
<feature type="compositionally biased region" description="Low complexity" evidence="1">
    <location>
        <begin position="104"/>
        <end position="178"/>
    </location>
</feature>
<dbReference type="OrthoDB" id="1001765at2759"/>
<dbReference type="KEGG" id="acan:ACA1_292810"/>
<proteinExistence type="predicted"/>
<dbReference type="PANTHER" id="PTHR38705:SF1">
    <property type="entry name" value="PROTEIN RDS1"/>
    <property type="match status" value="1"/>
</dbReference>
<sequence>MKTTMHQLMAATMVMVMVMMGATAQSASCGQGLFSDASGCCPMAMAGGAFYRDARGCYPTLTSVGVLYADSNGCYPNANGTYEVQGANCTTPCQVQCLNATTPANATASPSPSANATASPAANATASPSPAANATASPAANATASPAANATSSPSPAANATASPAANATASPSPSATPLVGGAANVTANLTTCESLDRSPLPCDTPMQPFEMMLLALRPLQLNCNCNGTTALPNQQPPSAPSVNATSANATAAANETMAANATAAANETMAANATAAANETMAANATAAANETMAANATTFQASAQAQGQALTIEKICSATCSANLCNDTCLRILNFALTLELLDSTFFAEGLNNFTAADFEAAGFPNTTFDFITRIRDNELGHAAALQSAIGSLGGTPVQQCNYSFPVSNVTQFVEIAQRLENVGVSAYDGTLAFLTSPQLQTTGATIASVEARHAAYLNLLRGMIPFPDALDTPLPIATVLGITDAFVVSCPDEASQQMLEILRSRGTATPANATQS</sequence>
<dbReference type="PANTHER" id="PTHR38705">
    <property type="entry name" value="PROTEIN RDS1"/>
    <property type="match status" value="1"/>
</dbReference>
<reference evidence="3 4" key="1">
    <citation type="journal article" date="2013" name="Genome Biol.">
        <title>Genome of Acanthamoeba castellanii highlights extensive lateral gene transfer and early evolution of tyrosine kinase signaling.</title>
        <authorList>
            <person name="Clarke M."/>
            <person name="Lohan A.J."/>
            <person name="Liu B."/>
            <person name="Lagkouvardos I."/>
            <person name="Roy S."/>
            <person name="Zafar N."/>
            <person name="Bertelli C."/>
            <person name="Schilde C."/>
            <person name="Kianianmomeni A."/>
            <person name="Burglin T.R."/>
            <person name="Frech C."/>
            <person name="Turcotte B."/>
            <person name="Kopec K.O."/>
            <person name="Synnott J.M."/>
            <person name="Choo C."/>
            <person name="Paponov I."/>
            <person name="Finkler A."/>
            <person name="Soon Heng Tan C."/>
            <person name="Hutchins A.P."/>
            <person name="Weinmeier T."/>
            <person name="Rattei T."/>
            <person name="Chu J.S."/>
            <person name="Gimenez G."/>
            <person name="Irimia M."/>
            <person name="Rigden D.J."/>
            <person name="Fitzpatrick D.A."/>
            <person name="Lorenzo-Morales J."/>
            <person name="Bateman A."/>
            <person name="Chiu C.H."/>
            <person name="Tang P."/>
            <person name="Hegemann P."/>
            <person name="Fromm H."/>
            <person name="Raoult D."/>
            <person name="Greub G."/>
            <person name="Miranda-Saavedra D."/>
            <person name="Chen N."/>
            <person name="Nash P."/>
            <person name="Ginger M.L."/>
            <person name="Horn M."/>
            <person name="Schaap P."/>
            <person name="Caler L."/>
            <person name="Loftus B."/>
        </authorList>
    </citation>
    <scope>NUCLEOTIDE SEQUENCE [LARGE SCALE GENOMIC DNA]</scope>
    <source>
        <strain evidence="3 4">Neff</strain>
    </source>
</reference>
<evidence type="ECO:0000256" key="2">
    <source>
        <dbReference type="SAM" id="SignalP"/>
    </source>
</evidence>
<evidence type="ECO:0000256" key="1">
    <source>
        <dbReference type="SAM" id="MobiDB-lite"/>
    </source>
</evidence>
<feature type="chain" id="PRO_5003990532" evidence="2">
    <location>
        <begin position="25"/>
        <end position="519"/>
    </location>
</feature>
<dbReference type="STRING" id="1257118.L8HJK7"/>
<dbReference type="SUPFAM" id="SSF47240">
    <property type="entry name" value="Ferritin-like"/>
    <property type="match status" value="1"/>
</dbReference>
<dbReference type="AlphaFoldDB" id="L8HJK7"/>
<keyword evidence="4" id="KW-1185">Reference proteome</keyword>
<dbReference type="Proteomes" id="UP000011083">
    <property type="component" value="Unassembled WGS sequence"/>
</dbReference>
<dbReference type="Gene3D" id="1.20.1260.10">
    <property type="match status" value="1"/>
</dbReference>
<dbReference type="CDD" id="cd00657">
    <property type="entry name" value="Ferritin_like"/>
    <property type="match status" value="1"/>
</dbReference>
<dbReference type="RefSeq" id="XP_004368145.1">
    <property type="nucleotide sequence ID" value="XM_004368088.1"/>
</dbReference>
<gene>
    <name evidence="3" type="ORF">ACA1_292810</name>
</gene>
<dbReference type="InterPro" id="IPR009078">
    <property type="entry name" value="Ferritin-like_SF"/>
</dbReference>
<dbReference type="InterPro" id="IPR039254">
    <property type="entry name" value="Rds1"/>
</dbReference>